<reference evidence="11 12" key="1">
    <citation type="submission" date="2023-11" db="EMBL/GenBank/DDBJ databases">
        <title>Bacillus jintuensis, isolated from a mudflat on the Beibu Gulf coast.</title>
        <authorList>
            <person name="Li M."/>
        </authorList>
    </citation>
    <scope>NUCLEOTIDE SEQUENCE [LARGE SCALE GENOMIC DNA]</scope>
    <source>
        <strain evidence="11 12">31A1R</strain>
    </source>
</reference>
<feature type="transmembrane region" description="Helical" evidence="9">
    <location>
        <begin position="124"/>
        <end position="143"/>
    </location>
</feature>
<evidence type="ECO:0000256" key="1">
    <source>
        <dbReference type="ARBA" id="ARBA00004429"/>
    </source>
</evidence>
<dbReference type="Proteomes" id="UP001290455">
    <property type="component" value="Unassembled WGS sequence"/>
</dbReference>
<evidence type="ECO:0000256" key="9">
    <source>
        <dbReference type="SAM" id="Phobius"/>
    </source>
</evidence>
<evidence type="ECO:0000256" key="4">
    <source>
        <dbReference type="ARBA" id="ARBA00022519"/>
    </source>
</evidence>
<evidence type="ECO:0000256" key="8">
    <source>
        <dbReference type="ARBA" id="ARBA00038436"/>
    </source>
</evidence>
<dbReference type="InterPro" id="IPR007387">
    <property type="entry name" value="TRAP_DctQ"/>
</dbReference>
<dbReference type="InterPro" id="IPR055348">
    <property type="entry name" value="DctQ"/>
</dbReference>
<name>A0ABU5IW42_9BACI</name>
<keyword evidence="7 9" id="KW-0472">Membrane</keyword>
<evidence type="ECO:0000313" key="11">
    <source>
        <dbReference type="EMBL" id="MDZ5471351.1"/>
    </source>
</evidence>
<dbReference type="PANTHER" id="PTHR35011:SF11">
    <property type="entry name" value="TRAP TRANSPORTER SMALL PERMEASE PROTEIN"/>
    <property type="match status" value="1"/>
</dbReference>
<evidence type="ECO:0000256" key="7">
    <source>
        <dbReference type="ARBA" id="ARBA00023136"/>
    </source>
</evidence>
<feature type="transmembrane region" description="Helical" evidence="9">
    <location>
        <begin position="83"/>
        <end position="104"/>
    </location>
</feature>
<evidence type="ECO:0000259" key="10">
    <source>
        <dbReference type="Pfam" id="PF04290"/>
    </source>
</evidence>
<evidence type="ECO:0000256" key="6">
    <source>
        <dbReference type="ARBA" id="ARBA00022989"/>
    </source>
</evidence>
<evidence type="ECO:0000313" key="12">
    <source>
        <dbReference type="Proteomes" id="UP001290455"/>
    </source>
</evidence>
<dbReference type="PANTHER" id="PTHR35011">
    <property type="entry name" value="2,3-DIKETO-L-GULONATE TRAP TRANSPORTER SMALL PERMEASE PROTEIN YIAM"/>
    <property type="match status" value="1"/>
</dbReference>
<keyword evidence="2" id="KW-0813">Transport</keyword>
<feature type="transmembrane region" description="Helical" evidence="9">
    <location>
        <begin position="44"/>
        <end position="62"/>
    </location>
</feature>
<feature type="transmembrane region" description="Helical" evidence="9">
    <location>
        <begin position="12"/>
        <end position="32"/>
    </location>
</feature>
<keyword evidence="4" id="KW-0997">Cell inner membrane</keyword>
<gene>
    <name evidence="11" type="ORF">SM124_06285</name>
</gene>
<evidence type="ECO:0000256" key="3">
    <source>
        <dbReference type="ARBA" id="ARBA00022475"/>
    </source>
</evidence>
<dbReference type="EMBL" id="JAXOFX010000003">
    <property type="protein sequence ID" value="MDZ5471351.1"/>
    <property type="molecule type" value="Genomic_DNA"/>
</dbReference>
<comment type="similarity">
    <text evidence="8">Belongs to the TRAP transporter small permease family.</text>
</comment>
<keyword evidence="3" id="KW-1003">Cell membrane</keyword>
<accession>A0ABU5IW42</accession>
<comment type="caution">
    <text evidence="11">The sequence shown here is derived from an EMBL/GenBank/DDBJ whole genome shotgun (WGS) entry which is preliminary data.</text>
</comment>
<proteinExistence type="inferred from homology"/>
<evidence type="ECO:0000256" key="2">
    <source>
        <dbReference type="ARBA" id="ARBA00022448"/>
    </source>
</evidence>
<comment type="subcellular location">
    <subcellularLocation>
        <location evidence="1">Cell inner membrane</location>
        <topology evidence="1">Multi-pass membrane protein</topology>
    </subcellularLocation>
</comment>
<dbReference type="RefSeq" id="WP_322445649.1">
    <property type="nucleotide sequence ID" value="NZ_JAXOFX010000003.1"/>
</dbReference>
<organism evidence="11 12">
    <name type="scientific">Robertmurraya mangrovi</name>
    <dbReference type="NCBI Taxonomy" id="3098077"/>
    <lineage>
        <taxon>Bacteria</taxon>
        <taxon>Bacillati</taxon>
        <taxon>Bacillota</taxon>
        <taxon>Bacilli</taxon>
        <taxon>Bacillales</taxon>
        <taxon>Bacillaceae</taxon>
        <taxon>Robertmurraya</taxon>
    </lineage>
</organism>
<protein>
    <submittedName>
        <fullName evidence="11">TRAP transporter small permease</fullName>
    </submittedName>
</protein>
<feature type="domain" description="Tripartite ATP-independent periplasmic transporters DctQ component" evidence="10">
    <location>
        <begin position="20"/>
        <end position="149"/>
    </location>
</feature>
<evidence type="ECO:0000256" key="5">
    <source>
        <dbReference type="ARBA" id="ARBA00022692"/>
    </source>
</evidence>
<keyword evidence="6 9" id="KW-1133">Transmembrane helix</keyword>
<dbReference type="Pfam" id="PF04290">
    <property type="entry name" value="DctQ"/>
    <property type="match status" value="1"/>
</dbReference>
<keyword evidence="12" id="KW-1185">Reference proteome</keyword>
<sequence length="158" mass="17619">MSKLLSMVENTLLIFSASTMCVIAMANVFSRYFLDHSLAFTEEITINLFVLLTFVGTAVGVKNSSHLGFSLLFDQAKLPIKKLLIFLVGAIVITVFTIFAYYGVKMVQFQILTNQTTPSLGWKQWVFSLGFPIGCILCVIRAVESTVKEYKNLLAESE</sequence>
<keyword evidence="5 9" id="KW-0812">Transmembrane</keyword>